<evidence type="ECO:0000313" key="6">
    <source>
        <dbReference type="EMBL" id="EKD19956.1"/>
    </source>
</evidence>
<dbReference type="Proteomes" id="UP000006753">
    <property type="component" value="Unassembled WGS sequence"/>
</dbReference>
<dbReference type="InParanoid" id="K1X411"/>
<reference evidence="6 7" key="1">
    <citation type="journal article" date="2012" name="BMC Genomics">
        <title>Sequencing the genome of Marssonina brunnea reveals fungus-poplar co-evolution.</title>
        <authorList>
            <person name="Zhu S."/>
            <person name="Cao Y.-Z."/>
            <person name="Jiang C."/>
            <person name="Tan B.-Y."/>
            <person name="Wang Z."/>
            <person name="Feng S."/>
            <person name="Zhang L."/>
            <person name="Su X.-H."/>
            <person name="Brejova B."/>
            <person name="Vinar T."/>
            <person name="Xu M."/>
            <person name="Wang M.-X."/>
            <person name="Zhang S.-G."/>
            <person name="Huang M.-R."/>
            <person name="Wu R."/>
            <person name="Zhou Y."/>
        </authorList>
    </citation>
    <scope>NUCLEOTIDE SEQUENCE [LARGE SCALE GENOMIC DNA]</scope>
    <source>
        <strain evidence="6 7">MB_m1</strain>
    </source>
</reference>
<keyword evidence="1" id="KW-0479">Metal-binding</keyword>
<dbReference type="InterPro" id="IPR050316">
    <property type="entry name" value="Tyrosinase/Hemocyanin"/>
</dbReference>
<dbReference type="KEGG" id="mbe:MBM_01908"/>
<keyword evidence="6" id="KW-0503">Monooxygenase</keyword>
<protein>
    <submittedName>
        <fullName evidence="6">Monooxygenase</fullName>
    </submittedName>
</protein>
<dbReference type="Pfam" id="PF00264">
    <property type="entry name" value="Tyrosinase"/>
    <property type="match status" value="1"/>
</dbReference>
<dbReference type="InterPro" id="IPR008922">
    <property type="entry name" value="Di-copper_centre_dom_sf"/>
</dbReference>
<evidence type="ECO:0000313" key="7">
    <source>
        <dbReference type="Proteomes" id="UP000006753"/>
    </source>
</evidence>
<keyword evidence="6" id="KW-0560">Oxidoreductase</keyword>
<feature type="region of interest" description="Disordered" evidence="3">
    <location>
        <begin position="99"/>
        <end position="137"/>
    </location>
</feature>
<dbReference type="GO" id="GO:0004497">
    <property type="term" value="F:monooxygenase activity"/>
    <property type="evidence" value="ECO:0007669"/>
    <property type="project" value="UniProtKB-KW"/>
</dbReference>
<evidence type="ECO:0000256" key="2">
    <source>
        <dbReference type="ARBA" id="ARBA00023008"/>
    </source>
</evidence>
<evidence type="ECO:0000256" key="3">
    <source>
        <dbReference type="SAM" id="MobiDB-lite"/>
    </source>
</evidence>
<sequence length="474" mass="51286">MQLLSGLVLVLSSAVAVVGFRSPAFAPKPASPKRGCNRDNCYRQMIQNAAQASTFCPTYTATPCAGAAALPTFVSMCTGNVASRVSSACSCIVPATSASSSSISTTSSSTITGSATASATPTQTPIPTPRATPTATATCRKPPVRKEWRALKRNEKIRYIAAVKCLTRLPAISGINGTISRFDDFHAVHNIQTPNIHWVGFFILWHRYFIAAYETALRDECGWTGGQPYWDWSRDADPTNPSSTAIYETDVFSATIGFGGNGPFRNNTAEQNPLGLTGRTGGGCVADGPFAYPHFTVNYPKGPKCLTRDFIPSIMNTFAAQANVDLVLASADYTAFARQIENEPVSSVPNIHGSGHFGVGGVLGTIGDASNSPGDPLFYLHHCNLDRILTRWQAVDPARRLHEVGGPVLPFDYGGVNVTLDFEIDLLPIAPVITLRQALNAEGEVFCYRYEKEKDDRRRPVVMRPERQRERTSV</sequence>
<accession>K1X411</accession>
<feature type="compositionally biased region" description="Low complexity" evidence="3">
    <location>
        <begin position="99"/>
        <end position="123"/>
    </location>
</feature>
<dbReference type="HOGENOM" id="CLU_035914_0_1_1"/>
<feature type="domain" description="Tyrosinase copper-binding" evidence="5">
    <location>
        <begin position="375"/>
        <end position="386"/>
    </location>
</feature>
<dbReference type="AlphaFoldDB" id="K1X411"/>
<dbReference type="PANTHER" id="PTHR11474:SF126">
    <property type="entry name" value="TYROSINASE-LIKE PROTEIN TYR-1-RELATED"/>
    <property type="match status" value="1"/>
</dbReference>
<dbReference type="OMA" id="DHQAVHM"/>
<dbReference type="GeneID" id="18757843"/>
<dbReference type="SUPFAM" id="SSF48056">
    <property type="entry name" value="Di-copper centre-containing domain"/>
    <property type="match status" value="1"/>
</dbReference>
<dbReference type="OrthoDB" id="6132182at2759"/>
<dbReference type="EMBL" id="JH921430">
    <property type="protein sequence ID" value="EKD19956.1"/>
    <property type="molecule type" value="Genomic_DNA"/>
</dbReference>
<evidence type="ECO:0000259" key="5">
    <source>
        <dbReference type="PROSITE" id="PS00498"/>
    </source>
</evidence>
<dbReference type="GO" id="GO:0046872">
    <property type="term" value="F:metal ion binding"/>
    <property type="evidence" value="ECO:0007669"/>
    <property type="project" value="UniProtKB-KW"/>
</dbReference>
<feature type="chain" id="PRO_5003855134" evidence="4">
    <location>
        <begin position="20"/>
        <end position="474"/>
    </location>
</feature>
<dbReference type="PRINTS" id="PR00092">
    <property type="entry name" value="TYROSINASE"/>
</dbReference>
<dbReference type="Gene3D" id="1.10.1280.10">
    <property type="entry name" value="Di-copper center containing domain from catechol oxidase"/>
    <property type="match status" value="1"/>
</dbReference>
<organism evidence="6 7">
    <name type="scientific">Marssonina brunnea f. sp. multigermtubi (strain MB_m1)</name>
    <name type="common">Marssonina leaf spot fungus</name>
    <dbReference type="NCBI Taxonomy" id="1072389"/>
    <lineage>
        <taxon>Eukaryota</taxon>
        <taxon>Fungi</taxon>
        <taxon>Dikarya</taxon>
        <taxon>Ascomycota</taxon>
        <taxon>Pezizomycotina</taxon>
        <taxon>Leotiomycetes</taxon>
        <taxon>Helotiales</taxon>
        <taxon>Drepanopezizaceae</taxon>
        <taxon>Drepanopeziza</taxon>
    </lineage>
</organism>
<name>K1X411_MARBU</name>
<evidence type="ECO:0000256" key="4">
    <source>
        <dbReference type="SAM" id="SignalP"/>
    </source>
</evidence>
<proteinExistence type="predicted"/>
<dbReference type="PANTHER" id="PTHR11474">
    <property type="entry name" value="TYROSINASE FAMILY MEMBER"/>
    <property type="match status" value="1"/>
</dbReference>
<keyword evidence="4" id="KW-0732">Signal</keyword>
<dbReference type="STRING" id="1072389.K1X411"/>
<evidence type="ECO:0000256" key="1">
    <source>
        <dbReference type="ARBA" id="ARBA00022723"/>
    </source>
</evidence>
<keyword evidence="7" id="KW-1185">Reference proteome</keyword>
<dbReference type="InterPro" id="IPR002227">
    <property type="entry name" value="Tyrosinase_Cu-bd"/>
</dbReference>
<gene>
    <name evidence="6" type="ORF">MBM_01908</name>
</gene>
<dbReference type="PROSITE" id="PS00498">
    <property type="entry name" value="TYROSINASE_2"/>
    <property type="match status" value="1"/>
</dbReference>
<keyword evidence="2" id="KW-0186">Copper</keyword>
<dbReference type="eggNOG" id="ENOG502RM4B">
    <property type="taxonomic scope" value="Eukaryota"/>
</dbReference>
<feature type="signal peptide" evidence="4">
    <location>
        <begin position="1"/>
        <end position="19"/>
    </location>
</feature>